<dbReference type="Proteomes" id="UP000533900">
    <property type="component" value="Unassembled WGS sequence"/>
</dbReference>
<dbReference type="EMBL" id="JACLCP010000001">
    <property type="protein sequence ID" value="MBC2844524.1"/>
    <property type="molecule type" value="Genomic_DNA"/>
</dbReference>
<reference evidence="2" key="1">
    <citation type="submission" date="2020-08" db="EMBL/GenBank/DDBJ databases">
        <title>Winogradskyella ouciana sp. nov., isolated from the hadal seawater of the Mariana Trench.</title>
        <authorList>
            <person name="He X."/>
        </authorList>
    </citation>
    <scope>NUCLEOTIDE SEQUENCE [LARGE SCALE GENOMIC DNA]</scope>
    <source>
        <strain evidence="2">KCTC 52348</strain>
    </source>
</reference>
<organism evidence="2 3">
    <name type="scientific">Winogradskyella flava</name>
    <dbReference type="NCBI Taxonomy" id="1884876"/>
    <lineage>
        <taxon>Bacteria</taxon>
        <taxon>Pseudomonadati</taxon>
        <taxon>Bacteroidota</taxon>
        <taxon>Flavobacteriia</taxon>
        <taxon>Flavobacteriales</taxon>
        <taxon>Flavobacteriaceae</taxon>
        <taxon>Winogradskyella</taxon>
    </lineage>
</organism>
<dbReference type="PROSITE" id="PS51257">
    <property type="entry name" value="PROKAR_LIPOPROTEIN"/>
    <property type="match status" value="1"/>
</dbReference>
<name>A0A842IRX2_9FLAO</name>
<evidence type="ECO:0000313" key="2">
    <source>
        <dbReference type="EMBL" id="MBC2844524.1"/>
    </source>
</evidence>
<keyword evidence="1" id="KW-0732">Signal</keyword>
<dbReference type="RefSeq" id="WP_185788191.1">
    <property type="nucleotide sequence ID" value="NZ_JACLCP010000001.1"/>
</dbReference>
<keyword evidence="3" id="KW-1185">Reference proteome</keyword>
<evidence type="ECO:0000256" key="1">
    <source>
        <dbReference type="SAM" id="SignalP"/>
    </source>
</evidence>
<gene>
    <name evidence="2" type="ORF">H7F21_05415</name>
</gene>
<evidence type="ECO:0000313" key="3">
    <source>
        <dbReference type="Proteomes" id="UP000533900"/>
    </source>
</evidence>
<comment type="caution">
    <text evidence="2">The sequence shown here is derived from an EMBL/GenBank/DDBJ whole genome shotgun (WGS) entry which is preliminary data.</text>
</comment>
<proteinExistence type="predicted"/>
<dbReference type="AlphaFoldDB" id="A0A842IRX2"/>
<feature type="signal peptide" evidence="1">
    <location>
        <begin position="1"/>
        <end position="20"/>
    </location>
</feature>
<sequence>MQRRTYFPLFILVIISLATSCVKDVDFDQAEDVVLTPVITSSALFTEVEASRFSENGMELETVRDSIANIEIFTDQFVIDNLVKVELVFEVSNSINRTFGLQIEFLNEADELQNEFSFDALPSPSGNDVLTEFTAVFEDESLEALKTSQKMVITLSLYPSTDGTFLNENSTGKIGLKSKGLFYFNISL</sequence>
<accession>A0A842IRX2</accession>
<feature type="chain" id="PRO_5032328445" evidence="1">
    <location>
        <begin position="21"/>
        <end position="188"/>
    </location>
</feature>
<protein>
    <submittedName>
        <fullName evidence="2">Uncharacterized protein</fullName>
    </submittedName>
</protein>